<evidence type="ECO:0000256" key="1">
    <source>
        <dbReference type="ARBA" id="ARBA00009902"/>
    </source>
</evidence>
<evidence type="ECO:0000256" key="3">
    <source>
        <dbReference type="ARBA" id="ARBA00022801"/>
    </source>
</evidence>
<keyword evidence="8" id="KW-1185">Reference proteome</keyword>
<keyword evidence="4" id="KW-0326">Glycosidase</keyword>
<dbReference type="STRING" id="454130.A0A0U5FNW8"/>
<dbReference type="GO" id="GO:0004575">
    <property type="term" value="F:sucrose alpha-glucosidase activity"/>
    <property type="evidence" value="ECO:0007669"/>
    <property type="project" value="TreeGrafter"/>
</dbReference>
<evidence type="ECO:0000313" key="8">
    <source>
        <dbReference type="Proteomes" id="UP000054771"/>
    </source>
</evidence>
<comment type="similarity">
    <text evidence="1">Belongs to the glycosyl hydrolase 32 family.</text>
</comment>
<dbReference type="InterPro" id="IPR023296">
    <property type="entry name" value="Glyco_hydro_beta-prop_sf"/>
</dbReference>
<reference evidence="8" key="1">
    <citation type="journal article" date="2016" name="Genome Announc.">
        <title>Draft genome sequences of fungus Aspergillus calidoustus.</title>
        <authorList>
            <person name="Horn F."/>
            <person name="Linde J."/>
            <person name="Mattern D.J."/>
            <person name="Walther G."/>
            <person name="Guthke R."/>
            <person name="Scherlach K."/>
            <person name="Martin K."/>
            <person name="Brakhage A.A."/>
            <person name="Petzke L."/>
            <person name="Valiante V."/>
        </authorList>
    </citation>
    <scope>NUCLEOTIDE SEQUENCE [LARGE SCALE GENOMIC DNA]</scope>
    <source>
        <strain evidence="8">SF006504</strain>
    </source>
</reference>
<dbReference type="GO" id="GO:0005737">
    <property type="term" value="C:cytoplasm"/>
    <property type="evidence" value="ECO:0007669"/>
    <property type="project" value="TreeGrafter"/>
</dbReference>
<evidence type="ECO:0000256" key="4">
    <source>
        <dbReference type="ARBA" id="ARBA00023295"/>
    </source>
</evidence>
<dbReference type="SUPFAM" id="SSF75005">
    <property type="entry name" value="Arabinanase/levansucrase/invertase"/>
    <property type="match status" value="1"/>
</dbReference>
<protein>
    <submittedName>
        <fullName evidence="7">Putative EcdF</fullName>
    </submittedName>
</protein>
<keyword evidence="3" id="KW-0378">Hydrolase</keyword>
<evidence type="ECO:0000259" key="6">
    <source>
        <dbReference type="Pfam" id="PF00251"/>
    </source>
</evidence>
<dbReference type="Pfam" id="PF00251">
    <property type="entry name" value="Glyco_hydro_32N"/>
    <property type="match status" value="1"/>
</dbReference>
<dbReference type="OrthoDB" id="202537at2759"/>
<feature type="domain" description="Glycosyl hydrolase family 32 N-terminal" evidence="6">
    <location>
        <begin position="23"/>
        <end position="76"/>
    </location>
</feature>
<dbReference type="GO" id="GO:0005987">
    <property type="term" value="P:sucrose catabolic process"/>
    <property type="evidence" value="ECO:0007669"/>
    <property type="project" value="TreeGrafter"/>
</dbReference>
<keyword evidence="2 5" id="KW-0732">Signal</keyword>
<dbReference type="AlphaFoldDB" id="A0A0U5FNW8"/>
<dbReference type="PANTHER" id="PTHR42800">
    <property type="entry name" value="EXOINULINASE INUD (AFU_ORTHOLOGUE AFUA_5G00480)"/>
    <property type="match status" value="1"/>
</dbReference>
<dbReference type="InterPro" id="IPR013148">
    <property type="entry name" value="Glyco_hydro_32_N"/>
</dbReference>
<proteinExistence type="inferred from homology"/>
<feature type="signal peptide" evidence="5">
    <location>
        <begin position="1"/>
        <end position="15"/>
    </location>
</feature>
<sequence>MLLSFVSLLLPQALPEDFRPTYHFVPEQNWMNEPNGLIKIGSAWHLFYQHNLTANVRGDLGWSHATSSDLIHWTRTASGDSSYDV</sequence>
<dbReference type="PANTHER" id="PTHR42800:SF1">
    <property type="entry name" value="EXOINULINASE INUD (AFU_ORTHOLOGUE AFUA_5G00480)"/>
    <property type="match status" value="1"/>
</dbReference>
<name>A0A0U5FNW8_ASPCI</name>
<dbReference type="Proteomes" id="UP000054771">
    <property type="component" value="Unassembled WGS sequence"/>
</dbReference>
<evidence type="ECO:0000256" key="5">
    <source>
        <dbReference type="SAM" id="SignalP"/>
    </source>
</evidence>
<evidence type="ECO:0000256" key="2">
    <source>
        <dbReference type="ARBA" id="ARBA00022729"/>
    </source>
</evidence>
<dbReference type="OMA" id="KIGSAWH"/>
<organism evidence="7 8">
    <name type="scientific">Aspergillus calidoustus</name>
    <dbReference type="NCBI Taxonomy" id="454130"/>
    <lineage>
        <taxon>Eukaryota</taxon>
        <taxon>Fungi</taxon>
        <taxon>Dikarya</taxon>
        <taxon>Ascomycota</taxon>
        <taxon>Pezizomycotina</taxon>
        <taxon>Eurotiomycetes</taxon>
        <taxon>Eurotiomycetidae</taxon>
        <taxon>Eurotiales</taxon>
        <taxon>Aspergillaceae</taxon>
        <taxon>Aspergillus</taxon>
        <taxon>Aspergillus subgen. Nidulantes</taxon>
    </lineage>
</organism>
<dbReference type="EMBL" id="CDMC01000001">
    <property type="protein sequence ID" value="CEL00963.1"/>
    <property type="molecule type" value="Genomic_DNA"/>
</dbReference>
<evidence type="ECO:0000313" key="7">
    <source>
        <dbReference type="EMBL" id="CEL00963.1"/>
    </source>
</evidence>
<gene>
    <name evidence="7" type="ORF">ASPCAL00555</name>
</gene>
<feature type="chain" id="PRO_5012497956" evidence="5">
    <location>
        <begin position="16"/>
        <end position="85"/>
    </location>
</feature>
<accession>A0A0U5FNW8</accession>
<dbReference type="Gene3D" id="2.115.10.20">
    <property type="entry name" value="Glycosyl hydrolase domain, family 43"/>
    <property type="match status" value="1"/>
</dbReference>